<evidence type="ECO:0008006" key="3">
    <source>
        <dbReference type="Google" id="ProtNLM"/>
    </source>
</evidence>
<name>A0ABW0TWW9_9BACL</name>
<comment type="caution">
    <text evidence="1">The sequence shown here is derived from an EMBL/GenBank/DDBJ whole genome shotgun (WGS) entry which is preliminary data.</text>
</comment>
<evidence type="ECO:0000313" key="2">
    <source>
        <dbReference type="Proteomes" id="UP001596071"/>
    </source>
</evidence>
<organism evidence="1 2">
    <name type="scientific">Sporosarcina koreensis</name>
    <dbReference type="NCBI Taxonomy" id="334735"/>
    <lineage>
        <taxon>Bacteria</taxon>
        <taxon>Bacillati</taxon>
        <taxon>Bacillota</taxon>
        <taxon>Bacilli</taxon>
        <taxon>Bacillales</taxon>
        <taxon>Caryophanaceae</taxon>
        <taxon>Sporosarcina</taxon>
    </lineage>
</organism>
<gene>
    <name evidence="1" type="ORF">ACFPTP_09875</name>
</gene>
<evidence type="ECO:0000313" key="1">
    <source>
        <dbReference type="EMBL" id="MFC5603531.1"/>
    </source>
</evidence>
<reference evidence="2" key="1">
    <citation type="journal article" date="2019" name="Int. J. Syst. Evol. Microbiol.">
        <title>The Global Catalogue of Microorganisms (GCM) 10K type strain sequencing project: providing services to taxonomists for standard genome sequencing and annotation.</title>
        <authorList>
            <consortium name="The Broad Institute Genomics Platform"/>
            <consortium name="The Broad Institute Genome Sequencing Center for Infectious Disease"/>
            <person name="Wu L."/>
            <person name="Ma J."/>
        </authorList>
    </citation>
    <scope>NUCLEOTIDE SEQUENCE [LARGE SCALE GENOMIC DNA]</scope>
    <source>
        <strain evidence="2">KACC 11299</strain>
    </source>
</reference>
<proteinExistence type="predicted"/>
<dbReference type="RefSeq" id="WP_381444128.1">
    <property type="nucleotide sequence ID" value="NZ_JBHSNP010000011.1"/>
</dbReference>
<sequence length="179" mass="21190">MRLTQEYLYQRYVVEGATVNQISLETQLTKDQIRGRLRRYGIRKKPIKLTSEPYDDRDWLYNQYMMLEKGYTVIANELGVSYITILSRIIHFGLPVRGHSDIDKGEPRRGKKHSEESLEKIRQSRQKKRVLSKCTYCQMEIELVLSSFKKSQNNFCDQVCFKKYLVENRVIPDRITDSA</sequence>
<keyword evidence="2" id="KW-1185">Reference proteome</keyword>
<protein>
    <recommendedName>
        <fullName evidence="3">TRASH domain-containing protein</fullName>
    </recommendedName>
</protein>
<accession>A0ABW0TWW9</accession>
<dbReference type="EMBL" id="JBHSNP010000011">
    <property type="protein sequence ID" value="MFC5603531.1"/>
    <property type="molecule type" value="Genomic_DNA"/>
</dbReference>
<dbReference type="Proteomes" id="UP001596071">
    <property type="component" value="Unassembled WGS sequence"/>
</dbReference>